<dbReference type="EMBL" id="LR877154">
    <property type="protein sequence ID" value="CAD2218156.1"/>
    <property type="molecule type" value="Genomic_DNA"/>
</dbReference>
<dbReference type="Pfam" id="PF02441">
    <property type="entry name" value="Flavoprotein"/>
    <property type="match status" value="1"/>
</dbReference>
<dbReference type="InterPro" id="IPR003382">
    <property type="entry name" value="Flavoprotein"/>
</dbReference>
<organism evidence="5 6">
    <name type="scientific">Angomonas deanei</name>
    <dbReference type="NCBI Taxonomy" id="59799"/>
    <lineage>
        <taxon>Eukaryota</taxon>
        <taxon>Discoba</taxon>
        <taxon>Euglenozoa</taxon>
        <taxon>Kinetoplastea</taxon>
        <taxon>Metakinetoplastina</taxon>
        <taxon>Trypanosomatida</taxon>
        <taxon>Trypanosomatidae</taxon>
        <taxon>Strigomonadinae</taxon>
        <taxon>Angomonas</taxon>
    </lineage>
</organism>
<protein>
    <submittedName>
        <fullName evidence="5">Flavoprotein, putative</fullName>
    </submittedName>
</protein>
<dbReference type="GO" id="GO:0004633">
    <property type="term" value="F:phosphopantothenoylcysteine decarboxylase activity"/>
    <property type="evidence" value="ECO:0007669"/>
    <property type="project" value="TreeGrafter"/>
</dbReference>
<feature type="compositionally biased region" description="Basic and acidic residues" evidence="3">
    <location>
        <begin position="32"/>
        <end position="46"/>
    </location>
</feature>
<accession>A0A7G2CEA8</accession>
<dbReference type="VEuPathDB" id="TriTrypDB:ADEAN_000564300"/>
<dbReference type="InterPro" id="IPR036551">
    <property type="entry name" value="Flavin_trans-like"/>
</dbReference>
<gene>
    <name evidence="5" type="ORF">ADEAN_000564300</name>
</gene>
<reference evidence="5 6" key="1">
    <citation type="submission" date="2020-08" db="EMBL/GenBank/DDBJ databases">
        <authorList>
            <person name="Newling K."/>
            <person name="Davey J."/>
            <person name="Forrester S."/>
        </authorList>
    </citation>
    <scope>NUCLEOTIDE SEQUENCE [LARGE SCALE GENOMIC DNA]</scope>
    <source>
        <strain evidence="6">Crithidia deanei Carvalho (ATCC PRA-265)</strain>
    </source>
</reference>
<feature type="region of interest" description="Disordered" evidence="3">
    <location>
        <begin position="1"/>
        <end position="46"/>
    </location>
</feature>
<evidence type="ECO:0000259" key="4">
    <source>
        <dbReference type="Pfam" id="PF02441"/>
    </source>
</evidence>
<dbReference type="Gene3D" id="3.40.50.1950">
    <property type="entry name" value="Flavin prenyltransferase-like"/>
    <property type="match status" value="1"/>
</dbReference>
<evidence type="ECO:0000256" key="1">
    <source>
        <dbReference type="ARBA" id="ARBA00022993"/>
    </source>
</evidence>
<dbReference type="GO" id="GO:0015937">
    <property type="term" value="P:coenzyme A biosynthetic process"/>
    <property type="evidence" value="ECO:0007669"/>
    <property type="project" value="UniProtKB-KW"/>
</dbReference>
<dbReference type="GO" id="GO:0071513">
    <property type="term" value="C:phosphopantothenoylcysteine decarboxylase complex"/>
    <property type="evidence" value="ECO:0007669"/>
    <property type="project" value="TreeGrafter"/>
</dbReference>
<dbReference type="PANTHER" id="PTHR14359">
    <property type="entry name" value="HOMO-OLIGOMERIC FLAVIN CONTAINING CYS DECARBOXYLASE FAMILY"/>
    <property type="match status" value="1"/>
</dbReference>
<dbReference type="AlphaFoldDB" id="A0A7G2CEA8"/>
<keyword evidence="1" id="KW-0173">Coenzyme A biosynthesis</keyword>
<evidence type="ECO:0000256" key="3">
    <source>
        <dbReference type="SAM" id="MobiDB-lite"/>
    </source>
</evidence>
<sequence>MYPRKRNAPTMVTLQTNTDEETPAVEEQAPPPKEENVTEQKQQENEKDEVIAPNLLLLVTGSVAAIKLGLFLDAIADEACHVRMVTTKTALYFLQRAAPSKTGIPFQSIISDEAEWASWNTPGDSVLHIDLREWADLVVVLPLDANSLAKISLGLCDNLVSCILRAWRVRERPVLVCPAMNTAMWDHPVTSTQLHTLQSWYSHHKGEEIHTAAPDRLPSSYEDSLFQVVGPVTKRLACGDVGNGGMAAVDDIATVVRHTLQLVREYKRMKTVAAGEKEV</sequence>
<evidence type="ECO:0000313" key="5">
    <source>
        <dbReference type="EMBL" id="CAD2218156.1"/>
    </source>
</evidence>
<proteinExistence type="inferred from homology"/>
<dbReference type="SUPFAM" id="SSF52507">
    <property type="entry name" value="Homo-oligomeric flavin-containing Cys decarboxylases, HFCD"/>
    <property type="match status" value="1"/>
</dbReference>
<feature type="domain" description="Flavoprotein" evidence="4">
    <location>
        <begin position="54"/>
        <end position="244"/>
    </location>
</feature>
<dbReference type="Proteomes" id="UP000515908">
    <property type="component" value="Chromosome 10"/>
</dbReference>
<evidence type="ECO:0000256" key="2">
    <source>
        <dbReference type="ARBA" id="ARBA00038350"/>
    </source>
</evidence>
<keyword evidence="6" id="KW-1185">Reference proteome</keyword>
<dbReference type="PANTHER" id="PTHR14359:SF6">
    <property type="entry name" value="PHOSPHOPANTOTHENOYLCYSTEINE DECARBOXYLASE"/>
    <property type="match status" value="1"/>
</dbReference>
<dbReference type="GO" id="GO:0010181">
    <property type="term" value="F:FMN binding"/>
    <property type="evidence" value="ECO:0007669"/>
    <property type="project" value="TreeGrafter"/>
</dbReference>
<comment type="similarity">
    <text evidence="2">Belongs to the HFCD (homooligomeric flavin containing Cys decarboxylase) superfamily.</text>
</comment>
<name>A0A7G2CEA8_9TRYP</name>
<evidence type="ECO:0000313" key="6">
    <source>
        <dbReference type="Proteomes" id="UP000515908"/>
    </source>
</evidence>